<dbReference type="InterPro" id="IPR011322">
    <property type="entry name" value="N-reg_PII-like_a/b"/>
</dbReference>
<dbReference type="EMBL" id="JABVEC010000009">
    <property type="protein sequence ID" value="MBC6466661.1"/>
    <property type="molecule type" value="Genomic_DNA"/>
</dbReference>
<dbReference type="Proteomes" id="UP000805614">
    <property type="component" value="Unassembled WGS sequence"/>
</dbReference>
<dbReference type="Gene3D" id="3.30.70.120">
    <property type="match status" value="1"/>
</dbReference>
<evidence type="ECO:0000313" key="2">
    <source>
        <dbReference type="EMBL" id="MBC6466661.1"/>
    </source>
</evidence>
<proteinExistence type="inferred from homology"/>
<keyword evidence="3" id="KW-1185">Reference proteome</keyword>
<dbReference type="PANTHER" id="PTHR23419:SF8">
    <property type="entry name" value="FI09726P"/>
    <property type="match status" value="1"/>
</dbReference>
<dbReference type="PANTHER" id="PTHR23419">
    <property type="entry name" value="DIVALENT CATION TOLERANCE CUTA-RELATED"/>
    <property type="match status" value="1"/>
</dbReference>
<evidence type="ECO:0000313" key="3">
    <source>
        <dbReference type="Proteomes" id="UP000805614"/>
    </source>
</evidence>
<dbReference type="Pfam" id="PF03091">
    <property type="entry name" value="CutA1"/>
    <property type="match status" value="1"/>
</dbReference>
<dbReference type="SUPFAM" id="SSF54913">
    <property type="entry name" value="GlnB-like"/>
    <property type="match status" value="1"/>
</dbReference>
<name>A0ABR7LPH5_9ACTN</name>
<sequence>MSEYVQVQTAVPSREEGMRIARSAVEARLAACAQVVGPITSTYRWKGAVHVDEEYLLLLKTPASRYADLEKNIHEQHSYDVAEIISVPVNAGLRAYLTWMDEETKAPDA</sequence>
<dbReference type="InterPro" id="IPR015867">
    <property type="entry name" value="N-reg_PII/ATP_PRibTrfase_C"/>
</dbReference>
<accession>A0ABR7LPH5</accession>
<gene>
    <name evidence="2" type="ORF">HKK74_14270</name>
</gene>
<evidence type="ECO:0000256" key="1">
    <source>
        <dbReference type="ARBA" id="ARBA00010169"/>
    </source>
</evidence>
<dbReference type="RefSeq" id="WP_187243674.1">
    <property type="nucleotide sequence ID" value="NZ_BAAAOK010000013.1"/>
</dbReference>
<comment type="caution">
    <text evidence="2">The sequence shown here is derived from an EMBL/GenBank/DDBJ whole genome shotgun (WGS) entry which is preliminary data.</text>
</comment>
<protein>
    <submittedName>
        <fullName evidence="2">Divalent-cation tolerance protein CutA</fullName>
    </submittedName>
</protein>
<reference evidence="2 3" key="1">
    <citation type="submission" date="2020-06" db="EMBL/GenBank/DDBJ databases">
        <title>Actinomadura xiongansis sp. nov., isolated from soil of Baiyangdian.</title>
        <authorList>
            <person name="Zhang X."/>
        </authorList>
    </citation>
    <scope>NUCLEOTIDE SEQUENCE [LARGE SCALE GENOMIC DNA]</scope>
    <source>
        <strain evidence="2 3">HBUM206468</strain>
    </source>
</reference>
<organism evidence="2 3">
    <name type="scientific">Actinomadura alba</name>
    <dbReference type="NCBI Taxonomy" id="406431"/>
    <lineage>
        <taxon>Bacteria</taxon>
        <taxon>Bacillati</taxon>
        <taxon>Actinomycetota</taxon>
        <taxon>Actinomycetes</taxon>
        <taxon>Streptosporangiales</taxon>
        <taxon>Thermomonosporaceae</taxon>
        <taxon>Actinomadura</taxon>
    </lineage>
</organism>
<dbReference type="InterPro" id="IPR004323">
    <property type="entry name" value="Ion_tolerance_CutA"/>
</dbReference>
<comment type="similarity">
    <text evidence="1">Belongs to the CutA family.</text>
</comment>